<dbReference type="EMBL" id="LT629745">
    <property type="protein sequence ID" value="SDR70945.1"/>
    <property type="molecule type" value="Genomic_DNA"/>
</dbReference>
<keyword evidence="2" id="KW-1185">Reference proteome</keyword>
<accession>A0A1H1LA99</accession>
<dbReference type="STRING" id="1250231.SAMN04488552_0635"/>
<gene>
    <name evidence="1" type="ORF">SAMN04488552_0635</name>
</gene>
<proteinExistence type="predicted"/>
<protein>
    <submittedName>
        <fullName evidence="1">Uncharacterized protein</fullName>
    </submittedName>
</protein>
<reference evidence="1 2" key="1">
    <citation type="submission" date="2016-10" db="EMBL/GenBank/DDBJ databases">
        <authorList>
            <person name="Varghese N."/>
            <person name="Submissions S."/>
        </authorList>
    </citation>
    <scope>NUCLEOTIDE SEQUENCE [LARGE SCALE GENOMIC DNA]</scope>
    <source>
        <strain evidence="1 2">Mar_2010_102</strain>
    </source>
</reference>
<dbReference type="Proteomes" id="UP000198858">
    <property type="component" value="Chromosome I"/>
</dbReference>
<dbReference type="AlphaFoldDB" id="A0A1H1LA99"/>
<dbReference type="RefSeq" id="WP_089661261.1">
    <property type="nucleotide sequence ID" value="NZ_LT629745.1"/>
</dbReference>
<evidence type="ECO:0000313" key="1">
    <source>
        <dbReference type="EMBL" id="SDR70945.1"/>
    </source>
</evidence>
<evidence type="ECO:0000313" key="2">
    <source>
        <dbReference type="Proteomes" id="UP000198858"/>
    </source>
</evidence>
<sequence>MNFKKLGADIYIPTKDSNSLKNIHNIKFNYYLSSRINGNLIDLDITSKIFNVDKIYVRKSCYRIKIGKLEDCVKSNIIDHMKQIGMDESNIPQSLLNTRIAKRKDRLFNSTI</sequence>
<name>A0A1H1LA99_9FLAO</name>
<organism evidence="1 2">
    <name type="scientific">Christiangramia echinicola</name>
    <dbReference type="NCBI Taxonomy" id="279359"/>
    <lineage>
        <taxon>Bacteria</taxon>
        <taxon>Pseudomonadati</taxon>
        <taxon>Bacteroidota</taxon>
        <taxon>Flavobacteriia</taxon>
        <taxon>Flavobacteriales</taxon>
        <taxon>Flavobacteriaceae</taxon>
        <taxon>Christiangramia</taxon>
    </lineage>
</organism>